<dbReference type="Proteomes" id="UP000663880">
    <property type="component" value="Unassembled WGS sequence"/>
</dbReference>
<sequence>MLSSKVLNKLLLLESFNTLTLRTYVDFKHPIRRTIDSITNDINSKFLKKEVNPCYPEHADVVIIGGGYLGSSGAYWLKSRAGEGLNVVVLEKNFKQNTLKSWPTTVLSQHYSLPENILLSQFSADFLRNIKQKTNKDVNIKFYPHGYLVLASDKYADNLEKNVTTLKEFGIRNELLSVDQLSKKYPWINTSDVKLGCISTENEGVFDSFALHQALVKKSQELGANYVHGEVVGFDFEYQRDVLMEGVKPMSYEKIERVVYKTEDGEKHSIKFAVCVLAAGTESSNIAKLANVGSGSGLLSLALPVGKRASNIYSIECSTEQSNIGLNSPIVMDTSGLCIRKNGLQKNIICSQIPLKSDNVMTTEENFERLLKPSLDNRFPNLTNAKIQHWHGEVYDCNNFDDSGILGAHPYHTNLIFATGFGKLGVHHAPGIGKAISDLVIDCQYTDTDLTRFGFDRLLINEPLIEFNVY</sequence>
<evidence type="ECO:0000256" key="2">
    <source>
        <dbReference type="ARBA" id="ARBA00039785"/>
    </source>
</evidence>
<dbReference type="InterPro" id="IPR036188">
    <property type="entry name" value="FAD/NAD-bd_sf"/>
</dbReference>
<proteinExistence type="predicted"/>
<dbReference type="AlphaFoldDB" id="A0A821M2Y6"/>
<evidence type="ECO:0000256" key="1">
    <source>
        <dbReference type="ARBA" id="ARBA00023002"/>
    </source>
</evidence>
<dbReference type="Pfam" id="PF01266">
    <property type="entry name" value="DAO"/>
    <property type="match status" value="1"/>
</dbReference>
<keyword evidence="1" id="KW-0560">Oxidoreductase</keyword>
<protein>
    <recommendedName>
        <fullName evidence="2">FAD-dependent oxidoreductase domain-containing protein 1</fullName>
    </recommendedName>
</protein>
<gene>
    <name evidence="5" type="ORF">PMACD_LOCUS1244</name>
</gene>
<evidence type="ECO:0000259" key="4">
    <source>
        <dbReference type="Pfam" id="PF01266"/>
    </source>
</evidence>
<dbReference type="GO" id="GO:0016491">
    <property type="term" value="F:oxidoreductase activity"/>
    <property type="evidence" value="ECO:0007669"/>
    <property type="project" value="UniProtKB-KW"/>
</dbReference>
<feature type="domain" description="FAD dependent oxidoreductase" evidence="4">
    <location>
        <begin position="60"/>
        <end position="439"/>
    </location>
</feature>
<dbReference type="PANTHER" id="PTHR13847:SF287">
    <property type="entry name" value="FAD-DEPENDENT OXIDOREDUCTASE DOMAIN-CONTAINING PROTEIN 1"/>
    <property type="match status" value="1"/>
</dbReference>
<dbReference type="SUPFAM" id="SSF51905">
    <property type="entry name" value="FAD/NAD(P)-binding domain"/>
    <property type="match status" value="1"/>
</dbReference>
<dbReference type="GO" id="GO:0032981">
    <property type="term" value="P:mitochondrial respiratory chain complex I assembly"/>
    <property type="evidence" value="ECO:0007669"/>
    <property type="project" value="TreeGrafter"/>
</dbReference>
<dbReference type="InterPro" id="IPR006076">
    <property type="entry name" value="FAD-dep_OxRdtase"/>
</dbReference>
<evidence type="ECO:0000256" key="3">
    <source>
        <dbReference type="ARBA" id="ARBA00046185"/>
    </source>
</evidence>
<dbReference type="Gene3D" id="3.50.50.60">
    <property type="entry name" value="FAD/NAD(P)-binding domain"/>
    <property type="match status" value="1"/>
</dbReference>
<keyword evidence="6" id="KW-1185">Reference proteome</keyword>
<dbReference type="EMBL" id="CAJOBZ010000002">
    <property type="protein sequence ID" value="CAF4759941.1"/>
    <property type="molecule type" value="Genomic_DNA"/>
</dbReference>
<evidence type="ECO:0000313" key="5">
    <source>
        <dbReference type="EMBL" id="CAF4759941.1"/>
    </source>
</evidence>
<dbReference type="Gene3D" id="3.30.9.10">
    <property type="entry name" value="D-Amino Acid Oxidase, subunit A, domain 2"/>
    <property type="match status" value="1"/>
</dbReference>
<reference evidence="5" key="1">
    <citation type="submission" date="2021-02" db="EMBL/GenBank/DDBJ databases">
        <authorList>
            <person name="Steward A R."/>
        </authorList>
    </citation>
    <scope>NUCLEOTIDE SEQUENCE</scope>
</reference>
<name>A0A821M2Y6_9NEOP</name>
<comment type="caution">
    <text evidence="5">The sequence shown here is derived from an EMBL/GenBank/DDBJ whole genome shotgun (WGS) entry which is preliminary data.</text>
</comment>
<dbReference type="GO" id="GO:0005739">
    <property type="term" value="C:mitochondrion"/>
    <property type="evidence" value="ECO:0007669"/>
    <property type="project" value="GOC"/>
</dbReference>
<dbReference type="PANTHER" id="PTHR13847">
    <property type="entry name" value="SARCOSINE DEHYDROGENASE-RELATED"/>
    <property type="match status" value="1"/>
</dbReference>
<accession>A0A821M2Y6</accession>
<evidence type="ECO:0000313" key="6">
    <source>
        <dbReference type="Proteomes" id="UP000663880"/>
    </source>
</evidence>
<dbReference type="OrthoDB" id="424974at2759"/>
<organism evidence="5 6">
    <name type="scientific">Pieris macdunnoughi</name>
    <dbReference type="NCBI Taxonomy" id="345717"/>
    <lineage>
        <taxon>Eukaryota</taxon>
        <taxon>Metazoa</taxon>
        <taxon>Ecdysozoa</taxon>
        <taxon>Arthropoda</taxon>
        <taxon>Hexapoda</taxon>
        <taxon>Insecta</taxon>
        <taxon>Pterygota</taxon>
        <taxon>Neoptera</taxon>
        <taxon>Endopterygota</taxon>
        <taxon>Lepidoptera</taxon>
        <taxon>Glossata</taxon>
        <taxon>Ditrysia</taxon>
        <taxon>Papilionoidea</taxon>
        <taxon>Pieridae</taxon>
        <taxon>Pierinae</taxon>
        <taxon>Pieris</taxon>
    </lineage>
</organism>
<comment type="function">
    <text evidence="3">Required for the assembly of the mitochondrial membrane respiratory chain NADH dehydrogenase (Complex I). Involved in mid-late stages of complex I assembly.</text>
</comment>